<gene>
    <name evidence="3" type="ORF">GLW07_09075</name>
</gene>
<dbReference type="AlphaFoldDB" id="A0A845EYA1"/>
<keyword evidence="1" id="KW-0238">DNA-binding</keyword>
<dbReference type="RefSeq" id="WP_160919095.1">
    <property type="nucleotide sequence ID" value="NZ_WMEY01000002.1"/>
</dbReference>
<dbReference type="SMART" id="SM00530">
    <property type="entry name" value="HTH_XRE"/>
    <property type="match status" value="1"/>
</dbReference>
<comment type="caution">
    <text evidence="3">The sequence shown here is derived from an EMBL/GenBank/DDBJ whole genome shotgun (WGS) entry which is preliminary data.</text>
</comment>
<dbReference type="PANTHER" id="PTHR46558">
    <property type="entry name" value="TRACRIPTIONAL REGULATORY PROTEIN-RELATED-RELATED"/>
    <property type="match status" value="1"/>
</dbReference>
<dbReference type="SUPFAM" id="SSF47413">
    <property type="entry name" value="lambda repressor-like DNA-binding domains"/>
    <property type="match status" value="1"/>
</dbReference>
<evidence type="ECO:0000256" key="1">
    <source>
        <dbReference type="ARBA" id="ARBA00023125"/>
    </source>
</evidence>
<dbReference type="PROSITE" id="PS50943">
    <property type="entry name" value="HTH_CROC1"/>
    <property type="match status" value="1"/>
</dbReference>
<proteinExistence type="predicted"/>
<organism evidence="3 4">
    <name type="scientific">Guptibacillus hwajinpoensis</name>
    <dbReference type="NCBI Taxonomy" id="208199"/>
    <lineage>
        <taxon>Bacteria</taxon>
        <taxon>Bacillati</taxon>
        <taxon>Bacillota</taxon>
        <taxon>Bacilli</taxon>
        <taxon>Bacillales</taxon>
        <taxon>Guptibacillaceae</taxon>
        <taxon>Guptibacillus</taxon>
    </lineage>
</organism>
<name>A0A845EYA1_9BACL</name>
<dbReference type="EMBL" id="WMEY01000002">
    <property type="protein sequence ID" value="MYL63503.1"/>
    <property type="molecule type" value="Genomic_DNA"/>
</dbReference>
<dbReference type="InterPro" id="IPR001387">
    <property type="entry name" value="Cro/C1-type_HTH"/>
</dbReference>
<sequence length="63" mass="7276">MRNRIKVARVEKSLTQAQLGKKVSVTRQTISLIEKGEYNPTLRLCISIAKALDRTLDDLFWEE</sequence>
<dbReference type="Pfam" id="PF01381">
    <property type="entry name" value="HTH_3"/>
    <property type="match status" value="1"/>
</dbReference>
<dbReference type="Proteomes" id="UP000447833">
    <property type="component" value="Unassembled WGS sequence"/>
</dbReference>
<dbReference type="InterPro" id="IPR010982">
    <property type="entry name" value="Lambda_DNA-bd_dom_sf"/>
</dbReference>
<dbReference type="CDD" id="cd00093">
    <property type="entry name" value="HTH_XRE"/>
    <property type="match status" value="1"/>
</dbReference>
<protein>
    <submittedName>
        <fullName evidence="3">Helix-turn-helix domain-containing protein</fullName>
    </submittedName>
</protein>
<reference evidence="3 4" key="1">
    <citation type="submission" date="2019-11" db="EMBL/GenBank/DDBJ databases">
        <title>Genome sequences of 17 halophilic strains isolated from different environments.</title>
        <authorList>
            <person name="Furrow R.E."/>
        </authorList>
    </citation>
    <scope>NUCLEOTIDE SEQUENCE [LARGE SCALE GENOMIC DNA]</scope>
    <source>
        <strain evidence="3 4">22506_14_FS</strain>
    </source>
</reference>
<evidence type="ECO:0000259" key="2">
    <source>
        <dbReference type="PROSITE" id="PS50943"/>
    </source>
</evidence>
<feature type="domain" description="HTH cro/C1-type" evidence="2">
    <location>
        <begin position="5"/>
        <end position="59"/>
    </location>
</feature>
<dbReference type="PANTHER" id="PTHR46558:SF3">
    <property type="entry name" value="TRANSCRIPTIONAL REGULATOR"/>
    <property type="match status" value="1"/>
</dbReference>
<dbReference type="Gene3D" id="1.10.260.40">
    <property type="entry name" value="lambda repressor-like DNA-binding domains"/>
    <property type="match status" value="1"/>
</dbReference>
<accession>A0A845EYA1</accession>
<evidence type="ECO:0000313" key="3">
    <source>
        <dbReference type="EMBL" id="MYL63503.1"/>
    </source>
</evidence>
<evidence type="ECO:0000313" key="4">
    <source>
        <dbReference type="Proteomes" id="UP000447833"/>
    </source>
</evidence>
<dbReference type="GO" id="GO:0003677">
    <property type="term" value="F:DNA binding"/>
    <property type="evidence" value="ECO:0007669"/>
    <property type="project" value="UniProtKB-KW"/>
</dbReference>